<proteinExistence type="inferred from homology"/>
<dbReference type="Gene3D" id="3.40.50.720">
    <property type="entry name" value="NAD(P)-binding Rossmann-like Domain"/>
    <property type="match status" value="1"/>
</dbReference>
<keyword evidence="9" id="KW-1185">Reference proteome</keyword>
<evidence type="ECO:0000256" key="5">
    <source>
        <dbReference type="ARBA" id="ARBA00023002"/>
    </source>
</evidence>
<protein>
    <recommendedName>
        <fullName evidence="10">Chlorophyll synthesis pathway protein BchC</fullName>
    </recommendedName>
</protein>
<dbReference type="SUPFAM" id="SSF50129">
    <property type="entry name" value="GroES-like"/>
    <property type="match status" value="1"/>
</dbReference>
<organism evidence="8 9">
    <name type="scientific">Exophiala bonariae</name>
    <dbReference type="NCBI Taxonomy" id="1690606"/>
    <lineage>
        <taxon>Eukaryota</taxon>
        <taxon>Fungi</taxon>
        <taxon>Dikarya</taxon>
        <taxon>Ascomycota</taxon>
        <taxon>Pezizomycotina</taxon>
        <taxon>Eurotiomycetes</taxon>
        <taxon>Chaetothyriomycetidae</taxon>
        <taxon>Chaetothyriales</taxon>
        <taxon>Herpotrichiellaceae</taxon>
        <taxon>Exophiala</taxon>
    </lineage>
</organism>
<keyword evidence="4" id="KW-0862">Zinc</keyword>
<feature type="domain" description="Alcohol dehydrogenase-like N-terminal" evidence="7">
    <location>
        <begin position="25"/>
        <end position="147"/>
    </location>
</feature>
<comment type="caution">
    <text evidence="8">The sequence shown here is derived from an EMBL/GenBank/DDBJ whole genome shotgun (WGS) entry which is preliminary data.</text>
</comment>
<dbReference type="InterPro" id="IPR013149">
    <property type="entry name" value="ADH-like_C"/>
</dbReference>
<dbReference type="SUPFAM" id="SSF51735">
    <property type="entry name" value="NAD(P)-binding Rossmann-fold domains"/>
    <property type="match status" value="1"/>
</dbReference>
<gene>
    <name evidence="8" type="ORF">LTR84_004580</name>
</gene>
<comment type="similarity">
    <text evidence="2">Belongs to the zinc-containing alcohol dehydrogenase family.</text>
</comment>
<dbReference type="GO" id="GO:0046872">
    <property type="term" value="F:metal ion binding"/>
    <property type="evidence" value="ECO:0007669"/>
    <property type="project" value="UniProtKB-KW"/>
</dbReference>
<evidence type="ECO:0000256" key="3">
    <source>
        <dbReference type="ARBA" id="ARBA00022723"/>
    </source>
</evidence>
<dbReference type="EMBL" id="JAVRRD010000002">
    <property type="protein sequence ID" value="KAK5062507.1"/>
    <property type="molecule type" value="Genomic_DNA"/>
</dbReference>
<dbReference type="Pfam" id="PF00107">
    <property type="entry name" value="ADH_zinc_N"/>
    <property type="match status" value="1"/>
</dbReference>
<evidence type="ECO:0000313" key="9">
    <source>
        <dbReference type="Proteomes" id="UP001358417"/>
    </source>
</evidence>
<evidence type="ECO:0000313" key="8">
    <source>
        <dbReference type="EMBL" id="KAK5062507.1"/>
    </source>
</evidence>
<keyword evidence="3" id="KW-0479">Metal-binding</keyword>
<feature type="domain" description="Alcohol dehydrogenase-like C-terminal" evidence="6">
    <location>
        <begin position="187"/>
        <end position="312"/>
    </location>
</feature>
<evidence type="ECO:0000256" key="2">
    <source>
        <dbReference type="ARBA" id="ARBA00008072"/>
    </source>
</evidence>
<evidence type="ECO:0000259" key="6">
    <source>
        <dbReference type="Pfam" id="PF00107"/>
    </source>
</evidence>
<dbReference type="GO" id="GO:0000721">
    <property type="term" value="F:(R,R)-butanediol dehydrogenase activity"/>
    <property type="evidence" value="ECO:0007669"/>
    <property type="project" value="TreeGrafter"/>
</dbReference>
<sequence length="364" mass="39284">MKAARFHGVKDIRIEEIPLPTTAAGLALIDVEWCGICGTDLHEYLAGPVLISPTNKPHALTGEHMPIVMGHEFCGRIRQLPDGYRGVLAVGQPVMVDPRIYCGICNTCNEISTNFCPKIGFLGLNGQGGGLAETAAVDVNMCYALPETVDLRLAALIEPLSVARHAVRVSGITDLSRIRVLILGGGPIGQAVALTLKNWGALEVIASEPADLRREQIKHLVDAVIDPRAQNVVAECKNLTCGSGIDLVFDCAGVLPAMNAAFDALKNRGIYVNVAVAWQSPPIIPLTAFMLKEITIKGTLTYEDEDFAAVVHDFSIGRFGNLESMVTARIGLDEVVDGGFERLICDKDRHIKILVIPRRHLLSL</sequence>
<dbReference type="GeneID" id="89972758"/>
<name>A0AAV9NPQ9_9EURO</name>
<dbReference type="CDD" id="cd08233">
    <property type="entry name" value="butanediol_DH_like"/>
    <property type="match status" value="1"/>
</dbReference>
<reference evidence="8 9" key="1">
    <citation type="submission" date="2023-08" db="EMBL/GenBank/DDBJ databases">
        <title>Black Yeasts Isolated from many extreme environments.</title>
        <authorList>
            <person name="Coleine C."/>
            <person name="Stajich J.E."/>
            <person name="Selbmann L."/>
        </authorList>
    </citation>
    <scope>NUCLEOTIDE SEQUENCE [LARGE SCALE GENOMIC DNA]</scope>
    <source>
        <strain evidence="8 9">CCFEE 5792</strain>
    </source>
</reference>
<dbReference type="PANTHER" id="PTHR43161:SF23">
    <property type="entry name" value="(R,R)-BUTANEDIOL DEHYDROGENASE-RELATED"/>
    <property type="match status" value="1"/>
</dbReference>
<dbReference type="InterPro" id="IPR011032">
    <property type="entry name" value="GroES-like_sf"/>
</dbReference>
<dbReference type="GO" id="GO:0034079">
    <property type="term" value="P:butanediol biosynthetic process"/>
    <property type="evidence" value="ECO:0007669"/>
    <property type="project" value="TreeGrafter"/>
</dbReference>
<comment type="cofactor">
    <cofactor evidence="1">
        <name>Zn(2+)</name>
        <dbReference type="ChEBI" id="CHEBI:29105"/>
    </cofactor>
</comment>
<evidence type="ECO:0000259" key="7">
    <source>
        <dbReference type="Pfam" id="PF08240"/>
    </source>
</evidence>
<accession>A0AAV9NPQ9</accession>
<dbReference type="PANTHER" id="PTHR43161">
    <property type="entry name" value="SORBITOL DEHYDROGENASE"/>
    <property type="match status" value="1"/>
</dbReference>
<dbReference type="AlphaFoldDB" id="A0AAV9NPQ9"/>
<keyword evidence="5" id="KW-0560">Oxidoreductase</keyword>
<dbReference type="Gene3D" id="3.90.180.10">
    <property type="entry name" value="Medium-chain alcohol dehydrogenases, catalytic domain"/>
    <property type="match status" value="1"/>
</dbReference>
<dbReference type="InterPro" id="IPR036291">
    <property type="entry name" value="NAD(P)-bd_dom_sf"/>
</dbReference>
<evidence type="ECO:0008006" key="10">
    <source>
        <dbReference type="Google" id="ProtNLM"/>
    </source>
</evidence>
<dbReference type="Proteomes" id="UP001358417">
    <property type="component" value="Unassembled WGS sequence"/>
</dbReference>
<dbReference type="RefSeq" id="XP_064710779.1">
    <property type="nucleotide sequence ID" value="XM_064848155.1"/>
</dbReference>
<dbReference type="InterPro" id="IPR013154">
    <property type="entry name" value="ADH-like_N"/>
</dbReference>
<evidence type="ECO:0000256" key="1">
    <source>
        <dbReference type="ARBA" id="ARBA00001947"/>
    </source>
</evidence>
<dbReference type="Pfam" id="PF08240">
    <property type="entry name" value="ADH_N"/>
    <property type="match status" value="1"/>
</dbReference>
<dbReference type="GO" id="GO:0005737">
    <property type="term" value="C:cytoplasm"/>
    <property type="evidence" value="ECO:0007669"/>
    <property type="project" value="TreeGrafter"/>
</dbReference>
<evidence type="ECO:0000256" key="4">
    <source>
        <dbReference type="ARBA" id="ARBA00022833"/>
    </source>
</evidence>